<dbReference type="Proteomes" id="UP001497623">
    <property type="component" value="Unassembled WGS sequence"/>
</dbReference>
<gene>
    <name evidence="1" type="ORF">MNOR_LOCUS38395</name>
</gene>
<sequence length="213" mass="24045">MAEALAPAPVAISPLSPRVTFIGDSWTCATRLGSYRVTYQGDRIYVSLGEHSYYIGNGEKVTSVIAENYSRSSLTMQKCMQPSYRPNRRMWANRLPTVTVLHLGSCDLANTYFAGLQPTNKIKQVYPNAIETFIEEWAVTCRKHANNKASFDEAIRQHKWLVVAPADWGPDFIPKNEVTPELHKELRRKATQGLYKKQAMLWLGSRAALCHLA</sequence>
<evidence type="ECO:0000313" key="2">
    <source>
        <dbReference type="Proteomes" id="UP001497623"/>
    </source>
</evidence>
<keyword evidence="2" id="KW-1185">Reference proteome</keyword>
<name>A0AAV2SQ82_MEGNR</name>
<accession>A0AAV2SQ82</accession>
<protein>
    <submittedName>
        <fullName evidence="1">Uncharacterized protein</fullName>
    </submittedName>
</protein>
<dbReference type="EMBL" id="CAXKWB010086815">
    <property type="protein sequence ID" value="CAL4211561.1"/>
    <property type="molecule type" value="Genomic_DNA"/>
</dbReference>
<comment type="caution">
    <text evidence="1">The sequence shown here is derived from an EMBL/GenBank/DDBJ whole genome shotgun (WGS) entry which is preliminary data.</text>
</comment>
<proteinExistence type="predicted"/>
<reference evidence="1 2" key="1">
    <citation type="submission" date="2024-05" db="EMBL/GenBank/DDBJ databases">
        <authorList>
            <person name="Wallberg A."/>
        </authorList>
    </citation>
    <scope>NUCLEOTIDE SEQUENCE [LARGE SCALE GENOMIC DNA]</scope>
</reference>
<evidence type="ECO:0000313" key="1">
    <source>
        <dbReference type="EMBL" id="CAL4211561.1"/>
    </source>
</evidence>
<organism evidence="1 2">
    <name type="scientific">Meganyctiphanes norvegica</name>
    <name type="common">Northern krill</name>
    <name type="synonym">Thysanopoda norvegica</name>
    <dbReference type="NCBI Taxonomy" id="48144"/>
    <lineage>
        <taxon>Eukaryota</taxon>
        <taxon>Metazoa</taxon>
        <taxon>Ecdysozoa</taxon>
        <taxon>Arthropoda</taxon>
        <taxon>Crustacea</taxon>
        <taxon>Multicrustacea</taxon>
        <taxon>Malacostraca</taxon>
        <taxon>Eumalacostraca</taxon>
        <taxon>Eucarida</taxon>
        <taxon>Euphausiacea</taxon>
        <taxon>Euphausiidae</taxon>
        <taxon>Meganyctiphanes</taxon>
    </lineage>
</organism>
<dbReference type="AlphaFoldDB" id="A0AAV2SQ82"/>